<evidence type="ECO:0000256" key="1">
    <source>
        <dbReference type="ARBA" id="ARBA00004141"/>
    </source>
</evidence>
<feature type="transmembrane region" description="Helical" evidence="6">
    <location>
        <begin position="12"/>
        <end position="36"/>
    </location>
</feature>
<proteinExistence type="inferred from homology"/>
<sequence length="279" mass="29977">MLGVPNIQLMGASFLITLREGLEIALVLAILAGYLVKTGRSHDLAAMWKGTFAALALCLIFGVAIHLAVGGLNGKVEQATEGVIAVAAASVLTWMIFWMRENARNLGAELRSQVDQATGAKALAAIAFVAVFREGLETALFLLGAETSSASGAKVVLGGLIGLAISGALGYLVYKGGNRLNLRAFFLVTGVMLIFFAAGLVGKAFHELRELFGFESGWLVEPAWTVTSGPWAEGTFYDFMKGLFGWHKEAERIRVITYFLYLVPIMTVFVRGPRKKIAT</sequence>
<comment type="subcellular location">
    <subcellularLocation>
        <location evidence="1">Membrane</location>
        <topology evidence="1">Multi-pass membrane protein</topology>
    </subcellularLocation>
</comment>
<dbReference type="AlphaFoldDB" id="A0A6J7VY21"/>
<keyword evidence="4 6" id="KW-1133">Transmembrane helix</keyword>
<evidence type="ECO:0000256" key="4">
    <source>
        <dbReference type="ARBA" id="ARBA00022989"/>
    </source>
</evidence>
<dbReference type="Pfam" id="PF03239">
    <property type="entry name" value="FTR1"/>
    <property type="match status" value="1"/>
</dbReference>
<dbReference type="GO" id="GO:0033573">
    <property type="term" value="C:high-affinity iron permease complex"/>
    <property type="evidence" value="ECO:0007669"/>
    <property type="project" value="InterPro"/>
</dbReference>
<comment type="similarity">
    <text evidence="2">Belongs to the oxidase-dependent Fe transporter (OFeT) (TC 9.A.10.1) family.</text>
</comment>
<dbReference type="PANTHER" id="PTHR31632:SF2">
    <property type="entry name" value="PLASMA MEMBRANE IRON PERMEASE"/>
    <property type="match status" value="1"/>
</dbReference>
<reference evidence="7" key="1">
    <citation type="submission" date="2020-05" db="EMBL/GenBank/DDBJ databases">
        <authorList>
            <person name="Chiriac C."/>
            <person name="Salcher M."/>
            <person name="Ghai R."/>
            <person name="Kavagutti S V."/>
        </authorList>
    </citation>
    <scope>NUCLEOTIDE SEQUENCE</scope>
</reference>
<evidence type="ECO:0000256" key="6">
    <source>
        <dbReference type="SAM" id="Phobius"/>
    </source>
</evidence>
<feature type="transmembrane region" description="Helical" evidence="6">
    <location>
        <begin position="48"/>
        <end position="70"/>
    </location>
</feature>
<protein>
    <submittedName>
        <fullName evidence="7">Unannotated protein</fullName>
    </submittedName>
</protein>
<evidence type="ECO:0000256" key="3">
    <source>
        <dbReference type="ARBA" id="ARBA00022692"/>
    </source>
</evidence>
<feature type="transmembrane region" description="Helical" evidence="6">
    <location>
        <begin position="155"/>
        <end position="173"/>
    </location>
</feature>
<gene>
    <name evidence="7" type="ORF">UFOPK4422_01261</name>
</gene>
<feature type="transmembrane region" description="Helical" evidence="6">
    <location>
        <begin position="120"/>
        <end position="143"/>
    </location>
</feature>
<organism evidence="7">
    <name type="scientific">freshwater metagenome</name>
    <dbReference type="NCBI Taxonomy" id="449393"/>
    <lineage>
        <taxon>unclassified sequences</taxon>
        <taxon>metagenomes</taxon>
        <taxon>ecological metagenomes</taxon>
    </lineage>
</organism>
<feature type="transmembrane region" description="Helical" evidence="6">
    <location>
        <begin position="253"/>
        <end position="270"/>
    </location>
</feature>
<dbReference type="GO" id="GO:0015093">
    <property type="term" value="F:ferrous iron transmembrane transporter activity"/>
    <property type="evidence" value="ECO:0007669"/>
    <property type="project" value="TreeGrafter"/>
</dbReference>
<keyword evidence="3 6" id="KW-0812">Transmembrane</keyword>
<dbReference type="InterPro" id="IPR004923">
    <property type="entry name" value="FTR1/Fip1/EfeU"/>
</dbReference>
<name>A0A6J7VY21_9ZZZZ</name>
<dbReference type="PANTHER" id="PTHR31632">
    <property type="entry name" value="IRON TRANSPORTER FTH1"/>
    <property type="match status" value="1"/>
</dbReference>
<feature type="transmembrane region" description="Helical" evidence="6">
    <location>
        <begin position="82"/>
        <end position="99"/>
    </location>
</feature>
<evidence type="ECO:0000256" key="5">
    <source>
        <dbReference type="ARBA" id="ARBA00023136"/>
    </source>
</evidence>
<evidence type="ECO:0000256" key="2">
    <source>
        <dbReference type="ARBA" id="ARBA00008333"/>
    </source>
</evidence>
<evidence type="ECO:0000313" key="7">
    <source>
        <dbReference type="EMBL" id="CAB5129844.1"/>
    </source>
</evidence>
<accession>A0A6J7VY21</accession>
<keyword evidence="5 6" id="KW-0472">Membrane</keyword>
<feature type="transmembrane region" description="Helical" evidence="6">
    <location>
        <begin position="185"/>
        <end position="205"/>
    </location>
</feature>
<dbReference type="EMBL" id="CAFBRX010000145">
    <property type="protein sequence ID" value="CAB5129844.1"/>
    <property type="molecule type" value="Genomic_DNA"/>
</dbReference>